<name>A0A8S1TUY4_PAROT</name>
<dbReference type="AlphaFoldDB" id="A0A8S1TUY4"/>
<dbReference type="Proteomes" id="UP000683925">
    <property type="component" value="Unassembled WGS sequence"/>
</dbReference>
<evidence type="ECO:0000313" key="2">
    <source>
        <dbReference type="Proteomes" id="UP000683925"/>
    </source>
</evidence>
<reference evidence="1" key="1">
    <citation type="submission" date="2021-01" db="EMBL/GenBank/DDBJ databases">
        <authorList>
            <consortium name="Genoscope - CEA"/>
            <person name="William W."/>
        </authorList>
    </citation>
    <scope>NUCLEOTIDE SEQUENCE</scope>
</reference>
<gene>
    <name evidence="1" type="ORF">POCTA_138.1.T0320128</name>
</gene>
<organism evidence="1 2">
    <name type="scientific">Paramecium octaurelia</name>
    <dbReference type="NCBI Taxonomy" id="43137"/>
    <lineage>
        <taxon>Eukaryota</taxon>
        <taxon>Sar</taxon>
        <taxon>Alveolata</taxon>
        <taxon>Ciliophora</taxon>
        <taxon>Intramacronucleata</taxon>
        <taxon>Oligohymenophorea</taxon>
        <taxon>Peniculida</taxon>
        <taxon>Parameciidae</taxon>
        <taxon>Paramecium</taxon>
    </lineage>
</organism>
<comment type="caution">
    <text evidence="1">The sequence shown here is derived from an EMBL/GenBank/DDBJ whole genome shotgun (WGS) entry which is preliminary data.</text>
</comment>
<evidence type="ECO:0000313" key="1">
    <source>
        <dbReference type="EMBL" id="CAD8156455.1"/>
    </source>
</evidence>
<keyword evidence="2" id="KW-1185">Reference proteome</keyword>
<protein>
    <submittedName>
        <fullName evidence="1">Uncharacterized protein</fullName>
    </submittedName>
</protein>
<dbReference type="EMBL" id="CAJJDP010000032">
    <property type="protein sequence ID" value="CAD8156455.1"/>
    <property type="molecule type" value="Genomic_DNA"/>
</dbReference>
<sequence>MGDSDATQNNFLLHSVVNQSRINESINQINLFDLMNEFNPGPAIKKLWLKIKILQMNWNYFWINQINPKKVKIHRRINYYF</sequence>
<proteinExistence type="predicted"/>
<accession>A0A8S1TUY4</accession>